<comment type="caution">
    <text evidence="1">The sequence shown here is derived from an EMBL/GenBank/DDBJ whole genome shotgun (WGS) entry which is preliminary data.</text>
</comment>
<proteinExistence type="predicted"/>
<reference evidence="1" key="1">
    <citation type="journal article" date="2015" name="Nature">
        <title>Complex archaea that bridge the gap between prokaryotes and eukaryotes.</title>
        <authorList>
            <person name="Spang A."/>
            <person name="Saw J.H."/>
            <person name="Jorgensen S.L."/>
            <person name="Zaremba-Niedzwiedzka K."/>
            <person name="Martijn J."/>
            <person name="Lind A.E."/>
            <person name="van Eijk R."/>
            <person name="Schleper C."/>
            <person name="Guy L."/>
            <person name="Ettema T.J."/>
        </authorList>
    </citation>
    <scope>NUCLEOTIDE SEQUENCE</scope>
</reference>
<sequence length="173" mass="19237">MKNIGDSYINEFVALSKCLPTMLELYEESSDPKHAEARSELGASMLTRMQQLLDSEDAPVGWSEQVRRDVKATNDALVDTPPTSMPKPYGTTIDGERVLTKDDELEGERQLVAARLLIVIQEQLDNLGPNAHNIMVDQLANGTTQAYIVPETLDATADTKLNMFRFELQLQAV</sequence>
<name>A0A0F9NQN6_9ZZZZ</name>
<accession>A0A0F9NQN6</accession>
<gene>
    <name evidence="1" type="ORF">LCGC14_0921620</name>
</gene>
<protein>
    <submittedName>
        <fullName evidence="1">Uncharacterized protein</fullName>
    </submittedName>
</protein>
<dbReference type="EMBL" id="LAZR01003117">
    <property type="protein sequence ID" value="KKN21805.1"/>
    <property type="molecule type" value="Genomic_DNA"/>
</dbReference>
<dbReference type="AlphaFoldDB" id="A0A0F9NQN6"/>
<evidence type="ECO:0000313" key="1">
    <source>
        <dbReference type="EMBL" id="KKN21805.1"/>
    </source>
</evidence>
<organism evidence="1">
    <name type="scientific">marine sediment metagenome</name>
    <dbReference type="NCBI Taxonomy" id="412755"/>
    <lineage>
        <taxon>unclassified sequences</taxon>
        <taxon>metagenomes</taxon>
        <taxon>ecological metagenomes</taxon>
    </lineage>
</organism>